<dbReference type="PROSITE" id="PS51278">
    <property type="entry name" value="GATASE_TYPE_2"/>
    <property type="match status" value="1"/>
</dbReference>
<evidence type="ECO:0000256" key="2">
    <source>
        <dbReference type="ARBA" id="ARBA00010138"/>
    </source>
</evidence>
<comment type="pathway">
    <text evidence="1 7 8">Purine metabolism; IMP biosynthesis via de novo pathway; N(1)-(5-phospho-D-ribosyl)glycinamide from 5-phospho-alpha-D-ribose 1-diphosphate: step 1/2.</text>
</comment>
<dbReference type="EMBL" id="JAUYZK010000003">
    <property type="protein sequence ID" value="MDP2538678.1"/>
    <property type="molecule type" value="Genomic_DNA"/>
</dbReference>
<sequence>MKEWNEECAVVGIYNAHNASVLSYYSLFSMQHRGQEASGISASNGQKISTYKNNGLVTKVFNKTILEKLQGKSSIGHNRYSTAGEDSINDSQPIFAKYGLGEIALAHNGNFTNAKEIRESLIQEGAIFQSHLDTENLIHLIAKSHRNHLVDRIKDALTKIRGAYALVFLSRTKMFVVRDQYGLRPLSLGKIKNPDGSTGYIVASESCAFDLIGADYIRDVLPGEMLVFEGAYTNNDVVPQSMQIFPPTPNPCIFEYVYFARPDSKVFGKNVYEIRKQMGVELAKEHKIQADMVIPVPDSGVAAALGYSRESGIPFELGIIRNHYVGRTFIEPTQSMRELKVKLKLNPIAELISGKDIIVIDDSIVRGTTSKQIIKILKQAGAKKIHLFISSPPTISPCFYGVDTPDKSDLICANHSLEEVRDFIGADSLFFLSLEGLKKSINSEENKRFCQACFDGHYIEELTGRKD</sequence>
<evidence type="ECO:0000313" key="15">
    <source>
        <dbReference type="Proteomes" id="UP001177258"/>
    </source>
</evidence>
<comment type="catalytic activity">
    <reaction evidence="7 8">
        <text>5-phospho-beta-D-ribosylamine + L-glutamate + diphosphate = 5-phospho-alpha-D-ribose 1-diphosphate + L-glutamine + H2O</text>
        <dbReference type="Rhea" id="RHEA:14905"/>
        <dbReference type="ChEBI" id="CHEBI:15377"/>
        <dbReference type="ChEBI" id="CHEBI:29985"/>
        <dbReference type="ChEBI" id="CHEBI:33019"/>
        <dbReference type="ChEBI" id="CHEBI:58017"/>
        <dbReference type="ChEBI" id="CHEBI:58359"/>
        <dbReference type="ChEBI" id="CHEBI:58681"/>
        <dbReference type="EC" id="2.4.2.14"/>
    </reaction>
</comment>
<keyword evidence="7 10" id="KW-0460">Magnesium</keyword>
<dbReference type="InterPro" id="IPR029057">
    <property type="entry name" value="PRTase-like"/>
</dbReference>
<reference evidence="14 16" key="1">
    <citation type="submission" date="2023-07" db="EMBL/GenBank/DDBJ databases">
        <title>Unpublished Manusciprt.</title>
        <authorList>
            <person name="Aydin F."/>
            <person name="Tarhane S."/>
            <person name="Saticioglu I.B."/>
            <person name="Karakaya E."/>
            <person name="Abay S."/>
            <person name="Guran O."/>
            <person name="Bozkurt E."/>
            <person name="Uzum N."/>
            <person name="Olgun K."/>
            <person name="Jablonski D."/>
        </authorList>
    </citation>
    <scope>NUCLEOTIDE SEQUENCE</scope>
    <source>
        <strain evidence="16">faydin-H75</strain>
        <strain evidence="14">Faydin-H76</strain>
    </source>
</reference>
<comment type="similarity">
    <text evidence="2 7 8">In the C-terminal section; belongs to the purine/pyrimidine phosphoribosyltransferase family.</text>
</comment>
<dbReference type="PIRSF" id="PIRSF000485">
    <property type="entry name" value="Amd_phspho_trans"/>
    <property type="match status" value="1"/>
</dbReference>
<evidence type="ECO:0000256" key="9">
    <source>
        <dbReference type="PIRSR" id="PIRSR000485-1"/>
    </source>
</evidence>
<comment type="cofactor">
    <cofactor evidence="7 11">
        <name>[4Fe-4S] cluster</name>
        <dbReference type="ChEBI" id="CHEBI:49883"/>
    </cofactor>
    <text evidence="7 11">Binds 1 [4Fe-4S] cluster per subunit.</text>
</comment>
<comment type="cofactor">
    <cofactor evidence="7 10">
        <name>Mg(2+)</name>
        <dbReference type="ChEBI" id="CHEBI:18420"/>
    </cofactor>
    <text evidence="7 10">Binds 1 Mg(2+) ion per subunit.</text>
</comment>
<evidence type="ECO:0000256" key="10">
    <source>
        <dbReference type="PIRSR" id="PIRSR000485-2"/>
    </source>
</evidence>
<comment type="function">
    <text evidence="7">Catalyzes the formation of phosphoribosylamine from phosphoribosylpyrophosphate (PRPP) and glutamine.</text>
</comment>
<evidence type="ECO:0000256" key="4">
    <source>
        <dbReference type="ARBA" id="ARBA00022679"/>
    </source>
</evidence>
<evidence type="ECO:0000256" key="6">
    <source>
        <dbReference type="ARBA" id="ARBA00022962"/>
    </source>
</evidence>
<evidence type="ECO:0000256" key="8">
    <source>
        <dbReference type="PIRNR" id="PIRNR000485"/>
    </source>
</evidence>
<evidence type="ECO:0000256" key="7">
    <source>
        <dbReference type="HAMAP-Rule" id="MF_01931"/>
    </source>
</evidence>
<dbReference type="EMBL" id="JAUPEV010000014">
    <property type="protein sequence ID" value="MDO7253798.1"/>
    <property type="molecule type" value="Genomic_DNA"/>
</dbReference>
<dbReference type="GO" id="GO:0004044">
    <property type="term" value="F:amidophosphoribosyltransferase activity"/>
    <property type="evidence" value="ECO:0007669"/>
    <property type="project" value="UniProtKB-UniRule"/>
</dbReference>
<dbReference type="Proteomes" id="UP001240777">
    <property type="component" value="Unassembled WGS sequence"/>
</dbReference>
<dbReference type="SUPFAM" id="SSF56235">
    <property type="entry name" value="N-terminal nucleophile aminohydrolases (Ntn hydrolases)"/>
    <property type="match status" value="1"/>
</dbReference>
<feature type="binding site" evidence="7 10">
    <location>
        <position position="362"/>
    </location>
    <ligand>
        <name>Mg(2+)</name>
        <dbReference type="ChEBI" id="CHEBI:18420"/>
    </ligand>
</feature>
<dbReference type="AlphaFoldDB" id="A0AA90Q1X1"/>
<name>A0AA90Q1X1_9HELI</name>
<keyword evidence="7 11" id="KW-0411">Iron-sulfur</keyword>
<comment type="caution">
    <text evidence="14">The sequence shown here is derived from an EMBL/GenBank/DDBJ whole genome shotgun (WGS) entry which is preliminary data.</text>
</comment>
<evidence type="ECO:0000259" key="12">
    <source>
        <dbReference type="PROSITE" id="PS51278"/>
    </source>
</evidence>
<feature type="domain" description="Glutamine amidotransferase type-2" evidence="12">
    <location>
        <begin position="8"/>
        <end position="231"/>
    </location>
</feature>
<feature type="binding site" evidence="7 11">
    <location>
        <position position="398"/>
    </location>
    <ligand>
        <name>[4Fe-4S] cluster</name>
        <dbReference type="ChEBI" id="CHEBI:49883"/>
    </ligand>
</feature>
<evidence type="ECO:0000313" key="13">
    <source>
        <dbReference type="EMBL" id="MDO7253798.1"/>
    </source>
</evidence>
<dbReference type="InterPro" id="IPR029055">
    <property type="entry name" value="Ntn_hydrolases_N"/>
</dbReference>
<dbReference type="CDD" id="cd06223">
    <property type="entry name" value="PRTases_typeI"/>
    <property type="match status" value="1"/>
</dbReference>
<feature type="active site" description="Nucleophile" evidence="7 9">
    <location>
        <position position="8"/>
    </location>
</feature>
<dbReference type="HAMAP" id="MF_01931">
    <property type="entry name" value="PurF"/>
    <property type="match status" value="1"/>
</dbReference>
<keyword evidence="16" id="KW-1185">Reference proteome</keyword>
<feature type="binding site" evidence="7 10">
    <location>
        <position position="299"/>
    </location>
    <ligand>
        <name>Mg(2+)</name>
        <dbReference type="ChEBI" id="CHEBI:18420"/>
    </ligand>
</feature>
<dbReference type="InterPro" id="IPR000836">
    <property type="entry name" value="PRTase_dom"/>
</dbReference>
<evidence type="ECO:0000313" key="14">
    <source>
        <dbReference type="EMBL" id="MDP2538678.1"/>
    </source>
</evidence>
<feature type="binding site" evidence="7 11">
    <location>
        <position position="450"/>
    </location>
    <ligand>
        <name>[4Fe-4S] cluster</name>
        <dbReference type="ChEBI" id="CHEBI:49883"/>
    </ligand>
</feature>
<dbReference type="GO" id="GO:0006189">
    <property type="term" value="P:'de novo' IMP biosynthetic process"/>
    <property type="evidence" value="ECO:0007669"/>
    <property type="project" value="UniProtKB-UniRule"/>
</dbReference>
<dbReference type="InterPro" id="IPR017932">
    <property type="entry name" value="GATase_2_dom"/>
</dbReference>
<dbReference type="PANTHER" id="PTHR11907">
    <property type="entry name" value="AMIDOPHOSPHORIBOSYLTRANSFERASE"/>
    <property type="match status" value="1"/>
</dbReference>
<evidence type="ECO:0000313" key="16">
    <source>
        <dbReference type="Proteomes" id="UP001240777"/>
    </source>
</evidence>
<proteinExistence type="inferred from homology"/>
<dbReference type="Gene3D" id="3.40.50.2020">
    <property type="match status" value="1"/>
</dbReference>
<evidence type="ECO:0000256" key="11">
    <source>
        <dbReference type="PIRSR" id="PIRSR000485-3"/>
    </source>
</evidence>
<dbReference type="CDD" id="cd00715">
    <property type="entry name" value="GPATase_N"/>
    <property type="match status" value="1"/>
</dbReference>
<protein>
    <recommendedName>
        <fullName evidence="7">Amidophosphoribosyltransferase</fullName>
        <shortName evidence="7">ATase</shortName>
        <ecNumber evidence="7">2.4.2.14</ecNumber>
    </recommendedName>
    <alternativeName>
        <fullName evidence="7">Glutamine phosphoribosylpyrophosphate amidotransferase</fullName>
        <shortName evidence="7">GPATase</shortName>
    </alternativeName>
</protein>
<dbReference type="NCBIfam" id="TIGR01134">
    <property type="entry name" value="purF"/>
    <property type="match status" value="1"/>
</dbReference>
<feature type="binding site" evidence="7 11">
    <location>
        <position position="453"/>
    </location>
    <ligand>
        <name>[4Fe-4S] cluster</name>
        <dbReference type="ChEBI" id="CHEBI:49883"/>
    </ligand>
</feature>
<organism evidence="14 15">
    <name type="scientific">Helicobacter cappadocius</name>
    <dbReference type="NCBI Taxonomy" id="3063998"/>
    <lineage>
        <taxon>Bacteria</taxon>
        <taxon>Pseudomonadati</taxon>
        <taxon>Campylobacterota</taxon>
        <taxon>Epsilonproteobacteria</taxon>
        <taxon>Campylobacterales</taxon>
        <taxon>Helicobacteraceae</taxon>
        <taxon>Helicobacter</taxon>
    </lineage>
</organism>
<dbReference type="Gene3D" id="3.60.20.10">
    <property type="entry name" value="Glutamine Phosphoribosylpyrophosphate, subunit 1, domain 1"/>
    <property type="match status" value="1"/>
</dbReference>
<dbReference type="GO" id="GO:0009113">
    <property type="term" value="P:purine nucleobase biosynthetic process"/>
    <property type="evidence" value="ECO:0007669"/>
    <property type="project" value="UniProtKB-UniRule"/>
</dbReference>
<feature type="binding site" evidence="7 11">
    <location>
        <position position="252"/>
    </location>
    <ligand>
        <name>[4Fe-4S] cluster</name>
        <dbReference type="ChEBI" id="CHEBI:49883"/>
    </ligand>
</feature>
<dbReference type="GO" id="GO:0000287">
    <property type="term" value="F:magnesium ion binding"/>
    <property type="evidence" value="ECO:0007669"/>
    <property type="project" value="UniProtKB-UniRule"/>
</dbReference>
<accession>A0AA90Q1X1</accession>
<dbReference type="InterPro" id="IPR005854">
    <property type="entry name" value="PurF"/>
</dbReference>
<dbReference type="Pfam" id="PF00156">
    <property type="entry name" value="Pribosyltran"/>
    <property type="match status" value="1"/>
</dbReference>
<evidence type="ECO:0000256" key="5">
    <source>
        <dbReference type="ARBA" id="ARBA00022755"/>
    </source>
</evidence>
<dbReference type="Proteomes" id="UP001177258">
    <property type="component" value="Unassembled WGS sequence"/>
</dbReference>
<dbReference type="EC" id="2.4.2.14" evidence="7"/>
<keyword evidence="7 11" id="KW-0408">Iron</keyword>
<dbReference type="RefSeq" id="WP_305517636.1">
    <property type="nucleotide sequence ID" value="NZ_JAUPEV010000014.1"/>
</dbReference>
<keyword evidence="4 7" id="KW-0808">Transferase</keyword>
<keyword evidence="6 7" id="KW-0315">Glutamine amidotransferase</keyword>
<keyword evidence="3 7" id="KW-0328">Glycosyltransferase</keyword>
<evidence type="ECO:0000256" key="3">
    <source>
        <dbReference type="ARBA" id="ARBA00022676"/>
    </source>
</evidence>
<keyword evidence="5 7" id="KW-0658">Purine biosynthesis</keyword>
<reference evidence="13" key="2">
    <citation type="submission" date="2023-07" db="EMBL/GenBank/DDBJ databases">
        <authorList>
            <person name="Aydin F."/>
            <person name="Tarhane S."/>
            <person name="Saticioglu I.B."/>
            <person name="Karakaya E."/>
            <person name="Abay S."/>
            <person name="Guran O."/>
            <person name="Bozkurt E."/>
            <person name="Uzum N."/>
            <person name="Olgun K."/>
            <person name="Jablonski D."/>
        </authorList>
    </citation>
    <scope>NUCLEOTIDE SEQUENCE</scope>
    <source>
        <strain evidence="13">Faydin-H75</strain>
    </source>
</reference>
<reference evidence="13 15" key="3">
    <citation type="journal article" date="2024" name="Syst. Appl. Microbiol.">
        <title>Helicobacter cappadocius sp. nov., from lizards: The first psychrotrophic Helicobacter species.</title>
        <authorList>
            <person name="Aydin F."/>
            <person name="Tarhane S."/>
            <person name="Karakaya E."/>
            <person name="Abay S."/>
            <person name="Kayman T."/>
            <person name="Guran O."/>
            <person name="Bozkurt E."/>
            <person name="Uzum N."/>
            <person name="Avci A."/>
            <person name="Olgun K."/>
            <person name="Jablonski D."/>
            <person name="Guran C."/>
            <person name="Burcin Saticioglu I."/>
        </authorList>
    </citation>
    <scope>NUCLEOTIDE SEQUENCE [LARGE SCALE GENOMIC DNA]</scope>
    <source>
        <strain evidence="13">Faydin-H75</strain>
        <strain evidence="15">faydin-H76</strain>
    </source>
</reference>
<dbReference type="GO" id="GO:0051539">
    <property type="term" value="F:4 iron, 4 sulfur cluster binding"/>
    <property type="evidence" value="ECO:0007669"/>
    <property type="project" value="UniProtKB-KW"/>
</dbReference>
<feature type="binding site" evidence="7 10">
    <location>
        <position position="361"/>
    </location>
    <ligand>
        <name>Mg(2+)</name>
        <dbReference type="ChEBI" id="CHEBI:18420"/>
    </ligand>
</feature>
<dbReference type="SUPFAM" id="SSF53271">
    <property type="entry name" value="PRTase-like"/>
    <property type="match status" value="1"/>
</dbReference>
<dbReference type="Pfam" id="PF13537">
    <property type="entry name" value="GATase_7"/>
    <property type="match status" value="1"/>
</dbReference>
<keyword evidence="7" id="KW-0004">4Fe-4S</keyword>
<evidence type="ECO:0000256" key="1">
    <source>
        <dbReference type="ARBA" id="ARBA00005209"/>
    </source>
</evidence>
<keyword evidence="7 10" id="KW-0479">Metal-binding</keyword>
<dbReference type="InterPro" id="IPR035584">
    <property type="entry name" value="PurF_N"/>
</dbReference>
<gene>
    <name evidence="7 14" type="primary">purF</name>
    <name evidence="13" type="ORF">Q5I04_07760</name>
    <name evidence="14" type="ORF">Q5I06_02625</name>
</gene>